<dbReference type="PANTHER" id="PTHR38690">
    <property type="entry name" value="PROTEASE-RELATED"/>
    <property type="match status" value="1"/>
</dbReference>
<evidence type="ECO:0000313" key="2">
    <source>
        <dbReference type="EMBL" id="XBM01255.1"/>
    </source>
</evidence>
<name>A0AAU7FB36_9NEIS</name>
<sequence>MSLAFLRQLKSLTALFTAWHLRWLKRIVLTAFLLLLLAALAWQFVFIPRLNSYKPWIEQQLSQKVGATVQIAELEGSWRGIRPHLALLKFRLSQGRQTQSSPSQSSPLEFARMEGTLSWWHLLIGQLRFSHLRLHAPELDIVRLANGQWQVAGLKLDPQAKSDGQFFNWLLNQGELTISNGAVRLQDQQNRFPALYADRVQLNAENWFGSHQLVLRFMPRHLMGASGAGKPVEIQGRLSGDDVNTLSQWSGWLKVVLPASDLLQVSPWLSPLMPAIGLKSGYGALALKLELDKGVLEGLEADLQLSNWRLLLPDQTVLSLPLFDGQIVWRDRKQQRTLQVYGRHIRGEGIPGEGNQGKGQAWCERCELEYTQTPERQTLTARRWQLQAFNAYRQFLPEHLAAYRSATLGGYLKQLSLEWPGQWPYGQHSQQPQLDVLQVDAEISQLSVQGVNAWPAVAGLDLTLNLAPKGGQLKLDGQNVRFDYPAQFLEPLQFGLLQAAIDWRREGQGWQLNLDGFKALNAELDLSAQGQYRWPGKGLGQVDLSADIRQLAAQRVYAYLPRVLSDEVLVWLKGGLLAGDARNGRLVWRGDVAQFPYTMGTPAAKAGQFMVQTEAKGVTINYADGWPMVTQVDGQVLIDGMQLTVVANQGQISGTALDQVKVTIPNLEYNQHVLVDGKVSGQTADFLRYVENSPVRAATHGFLDQLKAQGRGQLDLQLDIPIEDVEQTRIKGLYAFDGNQLDFGDEIPVLNQAKGAVSFTETSMKVQPSTARALGGAVQMHGETNAKGELMLNLKGQAELEQALRYYLPPLSPWLQGMVAFQGQLQVDEDDYVFSLNSDLQGAQSHLPVPLNKAAPQSRSFRLKVAGEQSGSRLEFAYGKTLQAALLLPADAAAVRGQIVLGSEGEPAARLPAALSQNQPQNQGIQLSGRWPLLNLAEWLPLQSQWLKAPATGKNPSGKMPELQVQQLAFDQLYIAGQQLDEVRLQGQISEKGVQASLTSQQIAGDLHWLPGANRLDVQLSKLWLPLKPAAIVAEPEKPSRLLARGPLALPAEKSGLSLWQSWPALNLQAQDFRFKNVELGQLRLFSQPQGRGIDFKELSLRNADGQIALNGQWFRQDGSERTQAKVAIDSPNLGKLLKRLGYPEAMKQAPLTFRGDGQWRGAPWSPDWPTAAGQIELNMGAGQFSQLDPGVGRFMSILSLQALPRRLKLDFSDVFSGGFEFDEIHGTAVIEQGIAKTNNLKINGPAAKVRFTGDANFVAGTQHLRVRVVPSIGGAVALGVAVVNPIIGLATLAAQSALDNPLGELVAYEFQIDGSMADPQIKKIGVRPERPFSN</sequence>
<evidence type="ECO:0000259" key="1">
    <source>
        <dbReference type="Pfam" id="PF13116"/>
    </source>
</evidence>
<dbReference type="InterPro" id="IPR011836">
    <property type="entry name" value="YhdP"/>
</dbReference>
<reference evidence="2" key="1">
    <citation type="submission" date="2024-05" db="EMBL/GenBank/DDBJ databases">
        <authorList>
            <person name="Yang L."/>
            <person name="Pan L."/>
        </authorList>
    </citation>
    <scope>NUCLEOTIDE SEQUENCE</scope>
    <source>
        <strain evidence="2">FCG-7</strain>
    </source>
</reference>
<dbReference type="PANTHER" id="PTHR38690:SF1">
    <property type="entry name" value="PROTEASE"/>
    <property type="match status" value="1"/>
</dbReference>
<accession>A0AAU7FB36</accession>
<proteinExistence type="predicted"/>
<dbReference type="InterPro" id="IPR025263">
    <property type="entry name" value="YhdP_central"/>
</dbReference>
<dbReference type="RefSeq" id="WP_348945559.1">
    <property type="nucleotide sequence ID" value="NZ_CP157355.1"/>
</dbReference>
<dbReference type="KEGG" id="cmav:ABHF33_02905"/>
<protein>
    <submittedName>
        <fullName evidence="2">YhdP family protein</fullName>
    </submittedName>
</protein>
<organism evidence="2">
    <name type="scientific">Chitinibacter mangrovi</name>
    <dbReference type="NCBI Taxonomy" id="3153927"/>
    <lineage>
        <taxon>Bacteria</taxon>
        <taxon>Pseudomonadati</taxon>
        <taxon>Pseudomonadota</taxon>
        <taxon>Betaproteobacteria</taxon>
        <taxon>Neisseriales</taxon>
        <taxon>Chitinibacteraceae</taxon>
        <taxon>Chitinibacter</taxon>
    </lineage>
</organism>
<feature type="domain" description="YhdP central" evidence="1">
    <location>
        <begin position="19"/>
        <end position="1322"/>
    </location>
</feature>
<dbReference type="EMBL" id="CP157355">
    <property type="protein sequence ID" value="XBM01255.1"/>
    <property type="molecule type" value="Genomic_DNA"/>
</dbReference>
<gene>
    <name evidence="2" type="ORF">ABHF33_02905</name>
</gene>
<dbReference type="NCBIfam" id="TIGR02099">
    <property type="entry name" value="YhdP family protein"/>
    <property type="match status" value="1"/>
</dbReference>
<dbReference type="Pfam" id="PF13116">
    <property type="entry name" value="YhdP"/>
    <property type="match status" value="1"/>
</dbReference>